<dbReference type="GO" id="GO:0008483">
    <property type="term" value="F:transaminase activity"/>
    <property type="evidence" value="ECO:0007669"/>
    <property type="project" value="UniProtKB-KW"/>
</dbReference>
<comment type="caution">
    <text evidence="3">The sequence shown here is derived from an EMBL/GenBank/DDBJ whole genome shotgun (WGS) entry which is preliminary data.</text>
</comment>
<dbReference type="Proteomes" id="UP001239462">
    <property type="component" value="Unassembled WGS sequence"/>
</dbReference>
<dbReference type="Gene3D" id="3.40.640.10">
    <property type="entry name" value="Type I PLP-dependent aspartate aminotransferase-like (Major domain)"/>
    <property type="match status" value="1"/>
</dbReference>
<dbReference type="InterPro" id="IPR000192">
    <property type="entry name" value="Aminotrans_V_dom"/>
</dbReference>
<evidence type="ECO:0000313" key="3">
    <source>
        <dbReference type="EMBL" id="MDM4014446.1"/>
    </source>
</evidence>
<protein>
    <submittedName>
        <fullName evidence="3">Aminotransferase class V-fold PLP-dependent enzyme</fullName>
    </submittedName>
</protein>
<dbReference type="EMBL" id="JASZZN010000002">
    <property type="protein sequence ID" value="MDM4014446.1"/>
    <property type="molecule type" value="Genomic_DNA"/>
</dbReference>
<evidence type="ECO:0000256" key="1">
    <source>
        <dbReference type="ARBA" id="ARBA00022898"/>
    </source>
</evidence>
<evidence type="ECO:0000313" key="4">
    <source>
        <dbReference type="Proteomes" id="UP001239462"/>
    </source>
</evidence>
<accession>A0ABT7PDZ3</accession>
<dbReference type="RefSeq" id="WP_289162203.1">
    <property type="nucleotide sequence ID" value="NZ_JASZZN010000002.1"/>
</dbReference>
<proteinExistence type="predicted"/>
<dbReference type="SUPFAM" id="SSF53383">
    <property type="entry name" value="PLP-dependent transferases"/>
    <property type="match status" value="1"/>
</dbReference>
<name>A0ABT7PDZ3_9BACT</name>
<feature type="domain" description="Aminotransferase class V" evidence="2">
    <location>
        <begin position="29"/>
        <end position="383"/>
    </location>
</feature>
<keyword evidence="3" id="KW-0032">Aminotransferase</keyword>
<dbReference type="Gene3D" id="3.90.1150.10">
    <property type="entry name" value="Aspartate Aminotransferase, domain 1"/>
    <property type="match status" value="1"/>
</dbReference>
<dbReference type="PANTHER" id="PTHR43586">
    <property type="entry name" value="CYSTEINE DESULFURASE"/>
    <property type="match status" value="1"/>
</dbReference>
<keyword evidence="3" id="KW-0808">Transferase</keyword>
<gene>
    <name evidence="3" type="ORF">QTN89_03310</name>
</gene>
<keyword evidence="1" id="KW-0663">Pyridoxal phosphate</keyword>
<dbReference type="Pfam" id="PF00266">
    <property type="entry name" value="Aminotran_5"/>
    <property type="match status" value="1"/>
</dbReference>
<organism evidence="3 4">
    <name type="scientific">Roseiconus lacunae</name>
    <dbReference type="NCBI Taxonomy" id="2605694"/>
    <lineage>
        <taxon>Bacteria</taxon>
        <taxon>Pseudomonadati</taxon>
        <taxon>Planctomycetota</taxon>
        <taxon>Planctomycetia</taxon>
        <taxon>Pirellulales</taxon>
        <taxon>Pirellulaceae</taxon>
        <taxon>Roseiconus</taxon>
    </lineage>
</organism>
<dbReference type="InterPro" id="IPR015421">
    <property type="entry name" value="PyrdxlP-dep_Trfase_major"/>
</dbReference>
<sequence length="389" mass="43069">MTTSSQPTVEEDPWGWWRRQMPVSEKWAYLDHAAVGPLSAPAAHAIRRYADEAEKQGDTMWPTWAGRLDELRRVAAELLGTSRDEICLIPNTSTGINLVAEGFPWQPGDSVVVPEGEFPSNLFPWENQVTRGVEIRKVPRREQAVVVDDLLEAADESTKMIALSWVGYSSGYRVEIEDLVERAHRRGILVYLDAIQGLGVFDLDLSQIDIDFLAADGHKWMLGPEGMGIAMIRRRHLERLRCGNVGWNSVQNAFNYANPALTLKNTAERFEPGSANMVGAAALAASLNLFSTIRSHHGSDSIGTRVVELTSILGDQLNANGIQTRQAPEKRHRSGIVTFEVPGQDPAAVRRRLLDVGCVVSCRDGGVRVSVHAYNDGEDLERLIEGVRR</sequence>
<keyword evidence="4" id="KW-1185">Reference proteome</keyword>
<dbReference type="InterPro" id="IPR015424">
    <property type="entry name" value="PyrdxlP-dep_Trfase"/>
</dbReference>
<evidence type="ECO:0000259" key="2">
    <source>
        <dbReference type="Pfam" id="PF00266"/>
    </source>
</evidence>
<dbReference type="InterPro" id="IPR015422">
    <property type="entry name" value="PyrdxlP-dep_Trfase_small"/>
</dbReference>
<reference evidence="3 4" key="1">
    <citation type="submission" date="2023-06" db="EMBL/GenBank/DDBJ databases">
        <title>Roseiconus lacunae JC819 isolated from Gulf of Mannar region, Tamil Nadu.</title>
        <authorList>
            <person name="Pk S."/>
            <person name="Ch S."/>
            <person name="Ch V.R."/>
        </authorList>
    </citation>
    <scope>NUCLEOTIDE SEQUENCE [LARGE SCALE GENOMIC DNA]</scope>
    <source>
        <strain evidence="3 4">JC819</strain>
    </source>
</reference>
<dbReference type="PANTHER" id="PTHR43586:SF15">
    <property type="entry name" value="BLR3095 PROTEIN"/>
    <property type="match status" value="1"/>
</dbReference>